<dbReference type="VEuPathDB" id="AmoebaDB:FDP41_008709"/>
<dbReference type="VEuPathDB" id="AmoebaDB:NF0132250"/>
<protein>
    <recommendedName>
        <fullName evidence="4">Guanylate cyclase domain-containing protein</fullName>
    </recommendedName>
</protein>
<name>A0A6A5BGB7_NAEFO</name>
<evidence type="ECO:0000313" key="2">
    <source>
        <dbReference type="EMBL" id="KAF0973045.1"/>
    </source>
</evidence>
<dbReference type="AlphaFoldDB" id="A0A6A5BGB7"/>
<keyword evidence="1" id="KW-1133">Transmembrane helix</keyword>
<feature type="transmembrane region" description="Helical" evidence="1">
    <location>
        <begin position="72"/>
        <end position="96"/>
    </location>
</feature>
<organism evidence="2 3">
    <name type="scientific">Naegleria fowleri</name>
    <name type="common">Brain eating amoeba</name>
    <dbReference type="NCBI Taxonomy" id="5763"/>
    <lineage>
        <taxon>Eukaryota</taxon>
        <taxon>Discoba</taxon>
        <taxon>Heterolobosea</taxon>
        <taxon>Tetramitia</taxon>
        <taxon>Eutetramitia</taxon>
        <taxon>Vahlkampfiidae</taxon>
        <taxon>Naegleria</taxon>
    </lineage>
</organism>
<dbReference type="OMA" id="DIETIWT"/>
<dbReference type="VEuPathDB" id="AmoebaDB:NF0038040"/>
<proteinExistence type="predicted"/>
<dbReference type="Proteomes" id="UP000444721">
    <property type="component" value="Unassembled WGS sequence"/>
</dbReference>
<accession>A0A6A5BGB7</accession>
<reference evidence="2 3" key="1">
    <citation type="journal article" date="2019" name="Sci. Rep.">
        <title>Nanopore sequencing improves the draft genome of the human pathogenic amoeba Naegleria fowleri.</title>
        <authorList>
            <person name="Liechti N."/>
            <person name="Schurch N."/>
            <person name="Bruggmann R."/>
            <person name="Wittwer M."/>
        </authorList>
    </citation>
    <scope>NUCLEOTIDE SEQUENCE [LARGE SCALE GENOMIC DNA]</scope>
    <source>
        <strain evidence="2 3">ATCC 30894</strain>
    </source>
</reference>
<dbReference type="Gene3D" id="3.30.450.20">
    <property type="entry name" value="PAS domain"/>
    <property type="match status" value="1"/>
</dbReference>
<keyword evidence="3" id="KW-1185">Reference proteome</keyword>
<dbReference type="OrthoDB" id="10257707at2759"/>
<dbReference type="EMBL" id="VFQX01000063">
    <property type="protein sequence ID" value="KAF0973045.1"/>
    <property type="molecule type" value="Genomic_DNA"/>
</dbReference>
<sequence>MTKIYPSESTGSIAVGASHSYSNTNNRLHQMPGHPLSSDNAIKVNSEVSSSESQFEVENDTRALWGCLPLRLFLSLVIALLIVVSCVSIWVSTFVVSKHAIESLANNVIGVNNQKILSYLDAMINPLGKMSKAMAADFNYGIANVENFRQYLFPKYYFLGATSCGYFFGYPSAKYTYSITGVGSKAYLVYSYQPPGFIGTIRDTVNNKTGAVIKVNSTIDYTPFFSAQQDYYNSTIDLSSKLGIEGVYGSPYKALNSSMAIYHSSVVYDPILFSSTGMKKAVGVTRINMSLGAIVSYLSKIVLIGRGYCLVSQTNGMMIGGSINTLAGDGETNLHLFNVTDRNAGKLMKSLFMLYDNDQKNIPPISYINDGGISYIVSFSKYIIDNLEWNVFLVIYEEDVFQSLIMASGISIGVLAAVTVIGVILSIVLGSFIAHPLKRLEEQFALIKILDLEEVHVSRSPFKEINNIFNSLGDMIVWLKEIKTFIPDHVFEQIEMSKSQTTKRVEVKKANSVGSNINKTFVSSLSQSNTVGSSSKHSRSLSNSGGKFGKSIFQMGLHTNVCCIVHVIFKGFAQVDTSSEKAELFSIAISAITPLIKLYKANMQILTDFEFQITIHGSRSDHKVALKGLECALKIVKTLESINPTQFIPRVGVSVSEADIGNIGTKNSRFFTTVGKCVKEASKMAKIAVLFHLPIVADSSCFDSSTTKEKFIARPIDRYRKDKNSDIETIWTVLDEKNHETNEWLYELENSKRNNTFEKFLNAFCIFTNEFWEKTEPDDYSQELKHNLDVLKEYANKVDDHSLPRLISVVSSVASGSSTKNIPFVLSNYSSELGCDYRGLLLDSKPVDDLIIEM</sequence>
<evidence type="ECO:0008006" key="4">
    <source>
        <dbReference type="Google" id="ProtNLM"/>
    </source>
</evidence>
<dbReference type="VEuPathDB" id="AmoebaDB:NfTy_008110"/>
<gene>
    <name evidence="2" type="ORF">FDP41_008709</name>
</gene>
<dbReference type="RefSeq" id="XP_044557758.1">
    <property type="nucleotide sequence ID" value="XM_044712592.1"/>
</dbReference>
<dbReference type="SUPFAM" id="SSF55073">
    <property type="entry name" value="Nucleotide cyclase"/>
    <property type="match status" value="1"/>
</dbReference>
<feature type="transmembrane region" description="Helical" evidence="1">
    <location>
        <begin position="412"/>
        <end position="434"/>
    </location>
</feature>
<evidence type="ECO:0000256" key="1">
    <source>
        <dbReference type="SAM" id="Phobius"/>
    </source>
</evidence>
<dbReference type="Gene3D" id="3.30.70.1230">
    <property type="entry name" value="Nucleotide cyclase"/>
    <property type="match status" value="1"/>
</dbReference>
<comment type="caution">
    <text evidence="2">The sequence shown here is derived from an EMBL/GenBank/DDBJ whole genome shotgun (WGS) entry which is preliminary data.</text>
</comment>
<keyword evidence="1" id="KW-0812">Transmembrane</keyword>
<evidence type="ECO:0000313" key="3">
    <source>
        <dbReference type="Proteomes" id="UP000444721"/>
    </source>
</evidence>
<dbReference type="InterPro" id="IPR029787">
    <property type="entry name" value="Nucleotide_cyclase"/>
</dbReference>
<keyword evidence="1" id="KW-0472">Membrane</keyword>
<dbReference type="GeneID" id="68115927"/>